<feature type="signal peptide" evidence="1">
    <location>
        <begin position="1"/>
        <end position="22"/>
    </location>
</feature>
<name>A0A0C9X794_9AGAR</name>
<evidence type="ECO:0008006" key="4">
    <source>
        <dbReference type="Google" id="ProtNLM"/>
    </source>
</evidence>
<dbReference type="EMBL" id="KN838544">
    <property type="protein sequence ID" value="KIK08060.1"/>
    <property type="molecule type" value="Genomic_DNA"/>
</dbReference>
<evidence type="ECO:0000256" key="1">
    <source>
        <dbReference type="SAM" id="SignalP"/>
    </source>
</evidence>
<proteinExistence type="predicted"/>
<protein>
    <recommendedName>
        <fullName evidence="4">Secreted protein</fullName>
    </recommendedName>
</protein>
<reference evidence="2 3" key="1">
    <citation type="submission" date="2014-04" db="EMBL/GenBank/DDBJ databases">
        <authorList>
            <consortium name="DOE Joint Genome Institute"/>
            <person name="Kuo A."/>
            <person name="Kohler A."/>
            <person name="Nagy L.G."/>
            <person name="Floudas D."/>
            <person name="Copeland A."/>
            <person name="Barry K.W."/>
            <person name="Cichocki N."/>
            <person name="Veneault-Fourrey C."/>
            <person name="LaButti K."/>
            <person name="Lindquist E.A."/>
            <person name="Lipzen A."/>
            <person name="Lundell T."/>
            <person name="Morin E."/>
            <person name="Murat C."/>
            <person name="Sun H."/>
            <person name="Tunlid A."/>
            <person name="Henrissat B."/>
            <person name="Grigoriev I.V."/>
            <person name="Hibbett D.S."/>
            <person name="Martin F."/>
            <person name="Nordberg H.P."/>
            <person name="Cantor M.N."/>
            <person name="Hua S.X."/>
        </authorList>
    </citation>
    <scope>NUCLEOTIDE SEQUENCE [LARGE SCALE GENOMIC DNA]</scope>
    <source>
        <strain evidence="2 3">LaAM-08-1</strain>
    </source>
</reference>
<dbReference type="AlphaFoldDB" id="A0A0C9X794"/>
<accession>A0A0C9X794</accession>
<evidence type="ECO:0000313" key="2">
    <source>
        <dbReference type="EMBL" id="KIK08060.1"/>
    </source>
</evidence>
<gene>
    <name evidence="2" type="ORF">K443DRAFT_608869</name>
</gene>
<keyword evidence="3" id="KW-1185">Reference proteome</keyword>
<reference evidence="3" key="2">
    <citation type="submission" date="2015-01" db="EMBL/GenBank/DDBJ databases">
        <title>Evolutionary Origins and Diversification of the Mycorrhizal Mutualists.</title>
        <authorList>
            <consortium name="DOE Joint Genome Institute"/>
            <consortium name="Mycorrhizal Genomics Consortium"/>
            <person name="Kohler A."/>
            <person name="Kuo A."/>
            <person name="Nagy L.G."/>
            <person name="Floudas D."/>
            <person name="Copeland A."/>
            <person name="Barry K.W."/>
            <person name="Cichocki N."/>
            <person name="Veneault-Fourrey C."/>
            <person name="LaButti K."/>
            <person name="Lindquist E.A."/>
            <person name="Lipzen A."/>
            <person name="Lundell T."/>
            <person name="Morin E."/>
            <person name="Murat C."/>
            <person name="Riley R."/>
            <person name="Ohm R."/>
            <person name="Sun H."/>
            <person name="Tunlid A."/>
            <person name="Henrissat B."/>
            <person name="Grigoriev I.V."/>
            <person name="Hibbett D.S."/>
            <person name="Martin F."/>
        </authorList>
    </citation>
    <scope>NUCLEOTIDE SEQUENCE [LARGE SCALE GENOMIC DNA]</scope>
    <source>
        <strain evidence="3">LaAM-08-1</strain>
    </source>
</reference>
<organism evidence="2 3">
    <name type="scientific">Laccaria amethystina LaAM-08-1</name>
    <dbReference type="NCBI Taxonomy" id="1095629"/>
    <lineage>
        <taxon>Eukaryota</taxon>
        <taxon>Fungi</taxon>
        <taxon>Dikarya</taxon>
        <taxon>Basidiomycota</taxon>
        <taxon>Agaricomycotina</taxon>
        <taxon>Agaricomycetes</taxon>
        <taxon>Agaricomycetidae</taxon>
        <taxon>Agaricales</taxon>
        <taxon>Agaricineae</taxon>
        <taxon>Hydnangiaceae</taxon>
        <taxon>Laccaria</taxon>
    </lineage>
</organism>
<dbReference type="HOGENOM" id="CLU_2250593_0_0_1"/>
<keyword evidence="1" id="KW-0732">Signal</keyword>
<sequence>MWGVFFFVILPILPMQMEPCHNATVHCSTVPPWPQPYFDRVVRWWLFVASLQLSYRSAGRPFPVKMIRVGPSSFCTTASSSQHEIARGGCTLATTHVCPRVFHW</sequence>
<evidence type="ECO:0000313" key="3">
    <source>
        <dbReference type="Proteomes" id="UP000054477"/>
    </source>
</evidence>
<dbReference type="Proteomes" id="UP000054477">
    <property type="component" value="Unassembled WGS sequence"/>
</dbReference>
<feature type="chain" id="PRO_5002216578" description="Secreted protein" evidence="1">
    <location>
        <begin position="23"/>
        <end position="104"/>
    </location>
</feature>